<dbReference type="STRING" id="701521.PECL_203"/>
<keyword evidence="2" id="KW-1185">Reference proteome</keyword>
<dbReference type="Proteomes" id="UP000005444">
    <property type="component" value="Chromosome"/>
</dbReference>
<gene>
    <name evidence="1" type="ordered locus">PECL_203</name>
</gene>
<protein>
    <submittedName>
        <fullName evidence="1">Uncharacterized protein</fullName>
    </submittedName>
</protein>
<dbReference type="eggNOG" id="ENOG502ZMQP">
    <property type="taxonomic scope" value="Bacteria"/>
</dbReference>
<name>G8PA88_PEDCP</name>
<proteinExistence type="predicted"/>
<evidence type="ECO:0000313" key="1">
    <source>
        <dbReference type="EMBL" id="AEV94527.1"/>
    </source>
</evidence>
<reference evidence="1 2" key="1">
    <citation type="journal article" date="2012" name="J. Bacteriol.">
        <title>Complete Genome Sequence of the Beer Spoilage Organism Pediococcus claussenii ATCC BAA-344T.</title>
        <authorList>
            <person name="Pittet V."/>
            <person name="Abegunde T."/>
            <person name="Marfleet T."/>
            <person name="Haakensen M."/>
            <person name="Morrow K."/>
            <person name="Jayaprakash T."/>
            <person name="Schroeder K."/>
            <person name="Trost B."/>
            <person name="Byrns S."/>
            <person name="Bergsveinson J."/>
            <person name="Kusalik A."/>
            <person name="Ziola B."/>
        </authorList>
    </citation>
    <scope>NUCLEOTIDE SEQUENCE [LARGE SCALE GENOMIC DNA]</scope>
    <source>
        <strain evidence="1 2">ATCC BAA-344</strain>
    </source>
</reference>
<sequence>MIINDKSSDYLEVQLIGKSEHKIMAKTSKDTYVFVYPTQEQATDPLFWKSLVDIINNKLWLPITKSFHQLLPNDWLVEAN</sequence>
<dbReference type="EMBL" id="CP003137">
    <property type="protein sequence ID" value="AEV94527.1"/>
    <property type="molecule type" value="Genomic_DNA"/>
</dbReference>
<evidence type="ECO:0000313" key="2">
    <source>
        <dbReference type="Proteomes" id="UP000005444"/>
    </source>
</evidence>
<accession>G8PA88</accession>
<dbReference type="HOGENOM" id="CLU_180705_0_0_9"/>
<dbReference type="PATRIC" id="fig|701521.8.peg.194"/>
<dbReference type="AlphaFoldDB" id="G8PA88"/>
<dbReference type="RefSeq" id="WP_014214725.1">
    <property type="nucleotide sequence ID" value="NC_016605.1"/>
</dbReference>
<organism evidence="1 2">
    <name type="scientific">Pediococcus claussenii (strain ATCC BAA-344 / DSM 14800 / JCM 18046 / KCTC 3811 / LMG 21948 / P06)</name>
    <dbReference type="NCBI Taxonomy" id="701521"/>
    <lineage>
        <taxon>Bacteria</taxon>
        <taxon>Bacillati</taxon>
        <taxon>Bacillota</taxon>
        <taxon>Bacilli</taxon>
        <taxon>Lactobacillales</taxon>
        <taxon>Lactobacillaceae</taxon>
        <taxon>Pediococcus</taxon>
    </lineage>
</organism>
<dbReference type="KEGG" id="pce:PECL_203"/>